<dbReference type="Pfam" id="PF08940">
    <property type="entry name" value="DUF1918"/>
    <property type="match status" value="1"/>
</dbReference>
<accession>A0ABV5IKC3</accession>
<evidence type="ECO:0000259" key="1">
    <source>
        <dbReference type="Pfam" id="PF08940"/>
    </source>
</evidence>
<feature type="domain" description="DUF1918" evidence="1">
    <location>
        <begin position="1"/>
        <end position="58"/>
    </location>
</feature>
<reference evidence="2 3" key="1">
    <citation type="submission" date="2024-09" db="EMBL/GenBank/DDBJ databases">
        <authorList>
            <person name="Sun Q."/>
            <person name="Mori K."/>
        </authorList>
    </citation>
    <scope>NUCLEOTIDE SEQUENCE [LARGE SCALE GENOMIC DNA]</scope>
    <source>
        <strain evidence="2 3">CCM 3426</strain>
    </source>
</reference>
<dbReference type="Gene3D" id="2.30.30.440">
    <property type="entry name" value="Domain of unknown function DUF1918"/>
    <property type="match status" value="1"/>
</dbReference>
<dbReference type="SUPFAM" id="SSF50118">
    <property type="entry name" value="Cell growth inhibitor/plasmid maintenance toxic component"/>
    <property type="match status" value="1"/>
</dbReference>
<evidence type="ECO:0000313" key="3">
    <source>
        <dbReference type="Proteomes" id="UP001589647"/>
    </source>
</evidence>
<dbReference type="RefSeq" id="WP_189651556.1">
    <property type="nucleotide sequence ID" value="NZ_BMRC01000020.1"/>
</dbReference>
<evidence type="ECO:0000313" key="2">
    <source>
        <dbReference type="EMBL" id="MFB9204977.1"/>
    </source>
</evidence>
<sequence>MKAAAGDRLIVEGTRDGEHRRVGLIVEVGHADGSPPYLVRWLDDEHETLVFPGPDARVVHTVR</sequence>
<comment type="caution">
    <text evidence="2">The sequence shown here is derived from an EMBL/GenBank/DDBJ whole genome shotgun (WGS) entry which is preliminary data.</text>
</comment>
<protein>
    <submittedName>
        <fullName evidence="2">DUF1918 domain-containing protein</fullName>
    </submittedName>
</protein>
<keyword evidence="3" id="KW-1185">Reference proteome</keyword>
<organism evidence="2 3">
    <name type="scientific">Nonomuraea spiralis</name>
    <dbReference type="NCBI Taxonomy" id="46182"/>
    <lineage>
        <taxon>Bacteria</taxon>
        <taxon>Bacillati</taxon>
        <taxon>Actinomycetota</taxon>
        <taxon>Actinomycetes</taxon>
        <taxon>Streptosporangiales</taxon>
        <taxon>Streptosporangiaceae</taxon>
        <taxon>Nonomuraea</taxon>
    </lineage>
</organism>
<dbReference type="InterPro" id="IPR015035">
    <property type="entry name" value="DUF1918"/>
</dbReference>
<name>A0ABV5IKC3_9ACTN</name>
<gene>
    <name evidence="2" type="ORF">ACFFV7_27545</name>
</gene>
<dbReference type="Proteomes" id="UP001589647">
    <property type="component" value="Unassembled WGS sequence"/>
</dbReference>
<proteinExistence type="predicted"/>
<dbReference type="EMBL" id="JBHMEI010000023">
    <property type="protein sequence ID" value="MFB9204977.1"/>
    <property type="molecule type" value="Genomic_DNA"/>
</dbReference>